<name>A0AAV2F2E8_9ROSI</name>
<evidence type="ECO:0000313" key="1">
    <source>
        <dbReference type="EMBL" id="CAL1392339.1"/>
    </source>
</evidence>
<accession>A0AAV2F2E8</accession>
<evidence type="ECO:0000313" key="2">
    <source>
        <dbReference type="Proteomes" id="UP001497516"/>
    </source>
</evidence>
<keyword evidence="2" id="KW-1185">Reference proteome</keyword>
<gene>
    <name evidence="1" type="ORF">LTRI10_LOCUS32995</name>
</gene>
<proteinExistence type="predicted"/>
<organism evidence="1 2">
    <name type="scientific">Linum trigynum</name>
    <dbReference type="NCBI Taxonomy" id="586398"/>
    <lineage>
        <taxon>Eukaryota</taxon>
        <taxon>Viridiplantae</taxon>
        <taxon>Streptophyta</taxon>
        <taxon>Embryophyta</taxon>
        <taxon>Tracheophyta</taxon>
        <taxon>Spermatophyta</taxon>
        <taxon>Magnoliopsida</taxon>
        <taxon>eudicotyledons</taxon>
        <taxon>Gunneridae</taxon>
        <taxon>Pentapetalae</taxon>
        <taxon>rosids</taxon>
        <taxon>fabids</taxon>
        <taxon>Malpighiales</taxon>
        <taxon>Linaceae</taxon>
        <taxon>Linum</taxon>
    </lineage>
</organism>
<dbReference type="Proteomes" id="UP001497516">
    <property type="component" value="Chromosome 6"/>
</dbReference>
<reference evidence="1 2" key="1">
    <citation type="submission" date="2024-04" db="EMBL/GenBank/DDBJ databases">
        <authorList>
            <person name="Fracassetti M."/>
        </authorList>
    </citation>
    <scope>NUCLEOTIDE SEQUENCE [LARGE SCALE GENOMIC DNA]</scope>
</reference>
<dbReference type="EMBL" id="OZ034819">
    <property type="protein sequence ID" value="CAL1392339.1"/>
    <property type="molecule type" value="Genomic_DNA"/>
</dbReference>
<protein>
    <submittedName>
        <fullName evidence="1">Uncharacterized protein</fullName>
    </submittedName>
</protein>
<dbReference type="AlphaFoldDB" id="A0AAV2F2E8"/>
<sequence>MNRVFAHTYTGSLFSDPVSLSRHRHTLFYEDRPIATPIHVHIPDLVDYGLDVRGFIHNLGWYFLLEDPPTLICPELVRFFYSNLRSFGLHGRSFSTVVYGHQVTIPVSDLARLLNIPPIDESLTHESELWRFNFNIAAEFIQLTGIHPGPATFLPVSSVLPSLRAFHFVISMILIPRTQSLNVILPLDPWIMAHAISNVPLDFSYLLFGVFMIYGDTSYPGPLPFGPTITQLVIRLGIPTSSFRTELSARFLSIDQVLDQLELANEGEMAADESEGEMAADEPEEEDADMINDVDAVPEAIPEENPVAGEDVENVIEDLDDLDGDSLDQFAAALAFAEEGFYVAAAAVAPGGLSGGLVDYSSDDESV</sequence>